<sequence>MNDITVSIQLDPKQAVAFLRYQVNQYEVLMAEVWHADKYRYTPEGLRGRKVLADYPHIAGLNRSIRELRKQLSTQGAQA</sequence>
<proteinExistence type="predicted"/>
<organism evidence="1">
    <name type="scientific">Pseudomonas marincola</name>
    <dbReference type="NCBI Taxonomy" id="437900"/>
    <lineage>
        <taxon>Bacteria</taxon>
        <taxon>Pseudomonadati</taxon>
        <taxon>Pseudomonadota</taxon>
        <taxon>Gammaproteobacteria</taxon>
        <taxon>Pseudomonadales</taxon>
        <taxon>Pseudomonadaceae</taxon>
        <taxon>Pseudomonas</taxon>
    </lineage>
</organism>
<evidence type="ECO:0000313" key="1">
    <source>
        <dbReference type="EMBL" id="VEV99258.1"/>
    </source>
</evidence>
<dbReference type="RefSeq" id="WP_150549396.1">
    <property type="nucleotide sequence ID" value="NZ_LR215729.2"/>
</dbReference>
<dbReference type="EMBL" id="LR215729">
    <property type="protein sequence ID" value="VEV99258.1"/>
    <property type="molecule type" value="Genomic_DNA"/>
</dbReference>
<reference evidence="1" key="1">
    <citation type="submission" date="2019-02" db="EMBL/GenBank/DDBJ databases">
        <authorList>
            <consortium name="Genoscope - CEA"/>
            <person name="William W."/>
        </authorList>
    </citation>
    <scope>NUCLEOTIDE SEQUENCE [LARGE SCALE GENOMIC DNA]</scope>
    <source>
        <strain evidence="1">YSy11</strain>
    </source>
</reference>
<gene>
    <name evidence="1" type="ORF">PMYSY11_4215</name>
</gene>
<protein>
    <submittedName>
        <fullName evidence="1">Uncharacterized protein</fullName>
    </submittedName>
</protein>
<accession>A0A653E948</accession>
<name>A0A653E948_9PSED</name>
<dbReference type="AlphaFoldDB" id="A0A653E948"/>